<sequence length="103" mass="11755">MEKEGDVVGGQETSRRNPLFASAAAKPHVTPYSRPRHRWSRRQISMSLLLLCLCYLRRYLSSKREKSRRRQSSPPGNVVSSAIESHRRLIAVKKKPSSTIPLI</sequence>
<organism evidence="2 3">
    <name type="scientific">Linum trigynum</name>
    <dbReference type="NCBI Taxonomy" id="586398"/>
    <lineage>
        <taxon>Eukaryota</taxon>
        <taxon>Viridiplantae</taxon>
        <taxon>Streptophyta</taxon>
        <taxon>Embryophyta</taxon>
        <taxon>Tracheophyta</taxon>
        <taxon>Spermatophyta</taxon>
        <taxon>Magnoliopsida</taxon>
        <taxon>eudicotyledons</taxon>
        <taxon>Gunneridae</taxon>
        <taxon>Pentapetalae</taxon>
        <taxon>rosids</taxon>
        <taxon>fabids</taxon>
        <taxon>Malpighiales</taxon>
        <taxon>Linaceae</taxon>
        <taxon>Linum</taxon>
    </lineage>
</organism>
<feature type="region of interest" description="Disordered" evidence="1">
    <location>
        <begin position="1"/>
        <end position="36"/>
    </location>
</feature>
<reference evidence="2 3" key="1">
    <citation type="submission" date="2024-04" db="EMBL/GenBank/DDBJ databases">
        <authorList>
            <person name="Fracassetti M."/>
        </authorList>
    </citation>
    <scope>NUCLEOTIDE SEQUENCE [LARGE SCALE GENOMIC DNA]</scope>
</reference>
<name>A0AAV2FAG4_9ROSI</name>
<feature type="region of interest" description="Disordered" evidence="1">
    <location>
        <begin position="62"/>
        <end position="81"/>
    </location>
</feature>
<proteinExistence type="predicted"/>
<accession>A0AAV2FAG4</accession>
<keyword evidence="3" id="KW-1185">Reference proteome</keyword>
<evidence type="ECO:0000256" key="1">
    <source>
        <dbReference type="SAM" id="MobiDB-lite"/>
    </source>
</evidence>
<dbReference type="EMBL" id="OZ034819">
    <property type="protein sequence ID" value="CAL1394967.1"/>
    <property type="molecule type" value="Genomic_DNA"/>
</dbReference>
<dbReference type="Proteomes" id="UP001497516">
    <property type="component" value="Chromosome 6"/>
</dbReference>
<gene>
    <name evidence="2" type="ORF">LTRI10_LOCUS35434</name>
</gene>
<evidence type="ECO:0000313" key="3">
    <source>
        <dbReference type="Proteomes" id="UP001497516"/>
    </source>
</evidence>
<dbReference type="AlphaFoldDB" id="A0AAV2FAG4"/>
<evidence type="ECO:0000313" key="2">
    <source>
        <dbReference type="EMBL" id="CAL1394967.1"/>
    </source>
</evidence>
<protein>
    <submittedName>
        <fullName evidence="2">Uncharacterized protein</fullName>
    </submittedName>
</protein>